<feature type="compositionally biased region" description="Basic and acidic residues" evidence="6">
    <location>
        <begin position="421"/>
        <end position="442"/>
    </location>
</feature>
<evidence type="ECO:0000256" key="2">
    <source>
        <dbReference type="ARBA" id="ARBA00022801"/>
    </source>
</evidence>
<feature type="region of interest" description="Disordered" evidence="6">
    <location>
        <begin position="395"/>
        <end position="504"/>
    </location>
</feature>
<keyword evidence="1" id="KW-0547">Nucleotide-binding</keyword>
<evidence type="ECO:0000256" key="1">
    <source>
        <dbReference type="ARBA" id="ARBA00022741"/>
    </source>
</evidence>
<dbReference type="Gene3D" id="3.40.50.300">
    <property type="entry name" value="P-loop containing nucleotide triphosphate hydrolases"/>
    <property type="match status" value="2"/>
</dbReference>
<dbReference type="SMART" id="SM00490">
    <property type="entry name" value="HELICc"/>
    <property type="match status" value="1"/>
</dbReference>
<dbReference type="Pfam" id="PF00270">
    <property type="entry name" value="DEAD"/>
    <property type="match status" value="1"/>
</dbReference>
<evidence type="ECO:0000313" key="9">
    <source>
        <dbReference type="EMBL" id="MCS0498608.1"/>
    </source>
</evidence>
<comment type="caution">
    <text evidence="9">The sequence shown here is derived from an EMBL/GenBank/DDBJ whole genome shotgun (WGS) entry which is preliminary data.</text>
</comment>
<name>A0ABT1ZD31_9MICO</name>
<keyword evidence="10" id="KW-1185">Reference proteome</keyword>
<keyword evidence="3 9" id="KW-0347">Helicase</keyword>
<evidence type="ECO:0000256" key="6">
    <source>
        <dbReference type="SAM" id="MobiDB-lite"/>
    </source>
</evidence>
<feature type="domain" description="Helicase ATP-binding" evidence="7">
    <location>
        <begin position="34"/>
        <end position="211"/>
    </location>
</feature>
<dbReference type="GO" id="GO:0004386">
    <property type="term" value="F:helicase activity"/>
    <property type="evidence" value="ECO:0007669"/>
    <property type="project" value="UniProtKB-KW"/>
</dbReference>
<dbReference type="InterPro" id="IPR014001">
    <property type="entry name" value="Helicase_ATP-bd"/>
</dbReference>
<proteinExistence type="inferred from homology"/>
<protein>
    <submittedName>
        <fullName evidence="9">DEAD/DEAH box helicase</fullName>
    </submittedName>
</protein>
<evidence type="ECO:0000259" key="8">
    <source>
        <dbReference type="PROSITE" id="PS51194"/>
    </source>
</evidence>
<dbReference type="CDD" id="cd00268">
    <property type="entry name" value="DEADc"/>
    <property type="match status" value="1"/>
</dbReference>
<dbReference type="CDD" id="cd18787">
    <property type="entry name" value="SF2_C_DEAD"/>
    <property type="match status" value="1"/>
</dbReference>
<feature type="compositionally biased region" description="Low complexity" evidence="6">
    <location>
        <begin position="443"/>
        <end position="461"/>
    </location>
</feature>
<dbReference type="EMBL" id="JANTHX010000004">
    <property type="protein sequence ID" value="MCS0498608.1"/>
    <property type="molecule type" value="Genomic_DNA"/>
</dbReference>
<dbReference type="RefSeq" id="WP_258797576.1">
    <property type="nucleotide sequence ID" value="NZ_JANTHX010000004.1"/>
</dbReference>
<evidence type="ECO:0000259" key="7">
    <source>
        <dbReference type="PROSITE" id="PS51192"/>
    </source>
</evidence>
<evidence type="ECO:0000256" key="3">
    <source>
        <dbReference type="ARBA" id="ARBA00022806"/>
    </source>
</evidence>
<organism evidence="9 10">
    <name type="scientific">Protaetiibacter mangrovi</name>
    <dbReference type="NCBI Taxonomy" id="2970926"/>
    <lineage>
        <taxon>Bacteria</taxon>
        <taxon>Bacillati</taxon>
        <taxon>Actinomycetota</taxon>
        <taxon>Actinomycetes</taxon>
        <taxon>Micrococcales</taxon>
        <taxon>Microbacteriaceae</taxon>
        <taxon>Protaetiibacter</taxon>
    </lineage>
</organism>
<feature type="compositionally biased region" description="Basic residues" evidence="6">
    <location>
        <begin position="494"/>
        <end position="504"/>
    </location>
</feature>
<dbReference type="InterPro" id="IPR050079">
    <property type="entry name" value="DEAD_box_RNA_helicase"/>
</dbReference>
<dbReference type="PROSITE" id="PS51192">
    <property type="entry name" value="HELICASE_ATP_BIND_1"/>
    <property type="match status" value="1"/>
</dbReference>
<dbReference type="PANTHER" id="PTHR47959">
    <property type="entry name" value="ATP-DEPENDENT RNA HELICASE RHLE-RELATED"/>
    <property type="match status" value="1"/>
</dbReference>
<dbReference type="InterPro" id="IPR011545">
    <property type="entry name" value="DEAD/DEAH_box_helicase_dom"/>
</dbReference>
<gene>
    <name evidence="9" type="ORF">NUH29_03465</name>
</gene>
<keyword evidence="2" id="KW-0378">Hydrolase</keyword>
<evidence type="ECO:0000256" key="4">
    <source>
        <dbReference type="ARBA" id="ARBA00022840"/>
    </source>
</evidence>
<evidence type="ECO:0000256" key="5">
    <source>
        <dbReference type="ARBA" id="ARBA00038437"/>
    </source>
</evidence>
<sequence length="504" mass="52555">MTTDFRTLGVPAPLVAALAADGKTEAFPIQADTLPDTLAGRDVLGRGRTGSGKTIAFALPLVARLGTKLAGGGRRGGLPLGLVLAPTRELATQIAATLTPLADAYGLRVTTIFGGVSQNRQVAALRDGVDIIVACPGRLEDLMGQRLVRLDAIEITVIDEADHMADLGFLPGVTRILAATPAGGQRLLFSATLDNGVDKLVNRFLQSPVLHSVDEIDQPPVKMTHHVFGTADVESKKALVQALASGRGRRILFMRTKHHAKKLAQQLTASGIPAVDLHGNLSQPQRDRNLAAFADGSVRVLVATDVAARGVHVDDVELVVHVDPPTEHKAYLHRSGRTARAGSEGDVVTLVLPAQEKDVAQLMRKAGITASAQKVTADAAAVTALVGEVAAYVKPEPRAPRQQQGGGGRSQGANAQRKRAAREARDTAQQPRSDRPRRDRSGRPAQKAQGGGASAQTRAGQGRSGGSGRGAATRGGSTPVYSSSSGAPQGNPRRGGRRAARPAG</sequence>
<feature type="domain" description="Helicase C-terminal" evidence="8">
    <location>
        <begin position="238"/>
        <end position="383"/>
    </location>
</feature>
<dbReference type="InterPro" id="IPR044742">
    <property type="entry name" value="DEAD/DEAH_RhlB"/>
</dbReference>
<dbReference type="Proteomes" id="UP001205337">
    <property type="component" value="Unassembled WGS sequence"/>
</dbReference>
<reference evidence="9 10" key="1">
    <citation type="submission" date="2022-08" db="EMBL/GenBank/DDBJ databases">
        <authorList>
            <person name="Li F."/>
        </authorList>
    </citation>
    <scope>NUCLEOTIDE SEQUENCE [LARGE SCALE GENOMIC DNA]</scope>
    <source>
        <strain evidence="9 10">10F1B-8-1</strain>
    </source>
</reference>
<keyword evidence="4" id="KW-0067">ATP-binding</keyword>
<dbReference type="PANTHER" id="PTHR47959:SF13">
    <property type="entry name" value="ATP-DEPENDENT RNA HELICASE RHLE"/>
    <property type="match status" value="1"/>
</dbReference>
<dbReference type="SUPFAM" id="SSF52540">
    <property type="entry name" value="P-loop containing nucleoside triphosphate hydrolases"/>
    <property type="match status" value="1"/>
</dbReference>
<dbReference type="Pfam" id="PF00271">
    <property type="entry name" value="Helicase_C"/>
    <property type="match status" value="1"/>
</dbReference>
<accession>A0ABT1ZD31</accession>
<dbReference type="InterPro" id="IPR001650">
    <property type="entry name" value="Helicase_C-like"/>
</dbReference>
<evidence type="ECO:0000313" key="10">
    <source>
        <dbReference type="Proteomes" id="UP001205337"/>
    </source>
</evidence>
<comment type="similarity">
    <text evidence="5">Belongs to the DEAD box helicase family.</text>
</comment>
<dbReference type="SMART" id="SM00487">
    <property type="entry name" value="DEXDc"/>
    <property type="match status" value="1"/>
</dbReference>
<dbReference type="PROSITE" id="PS51194">
    <property type="entry name" value="HELICASE_CTER"/>
    <property type="match status" value="1"/>
</dbReference>
<dbReference type="InterPro" id="IPR027417">
    <property type="entry name" value="P-loop_NTPase"/>
</dbReference>